<keyword evidence="6" id="KW-0072">Autophagy</keyword>
<evidence type="ECO:0000313" key="10">
    <source>
        <dbReference type="EMBL" id="KKF95734.1"/>
    </source>
</evidence>
<evidence type="ECO:0000256" key="6">
    <source>
        <dbReference type="ARBA" id="ARBA00023006"/>
    </source>
</evidence>
<keyword evidence="11" id="KW-1185">Reference proteome</keyword>
<evidence type="ECO:0000259" key="9">
    <source>
        <dbReference type="Pfam" id="PF22749"/>
    </source>
</evidence>
<dbReference type="EMBL" id="LBBL01000080">
    <property type="protein sequence ID" value="KKF95734.1"/>
    <property type="molecule type" value="Genomic_DNA"/>
</dbReference>
<comment type="caution">
    <text evidence="10">The sequence shown here is derived from an EMBL/GenBank/DDBJ whole genome shotgun (WGS) entry which is preliminary data.</text>
</comment>
<dbReference type="GO" id="GO:0000045">
    <property type="term" value="P:autophagosome assembly"/>
    <property type="evidence" value="ECO:0007669"/>
    <property type="project" value="InterPro"/>
</dbReference>
<feature type="compositionally biased region" description="Basic residues" evidence="7">
    <location>
        <begin position="356"/>
        <end position="366"/>
    </location>
</feature>
<feature type="compositionally biased region" description="Basic and acidic residues" evidence="7">
    <location>
        <begin position="705"/>
        <end position="718"/>
    </location>
</feature>
<evidence type="ECO:0000313" key="11">
    <source>
        <dbReference type="Proteomes" id="UP000034841"/>
    </source>
</evidence>
<dbReference type="Proteomes" id="UP000034841">
    <property type="component" value="Unassembled WGS sequence"/>
</dbReference>
<evidence type="ECO:0000256" key="5">
    <source>
        <dbReference type="ARBA" id="ARBA00022927"/>
    </source>
</evidence>
<keyword evidence="4" id="KW-0813">Transport</keyword>
<dbReference type="AlphaFoldDB" id="A0A0F8DIJ5"/>
<feature type="region of interest" description="Disordered" evidence="7">
    <location>
        <begin position="650"/>
        <end position="670"/>
    </location>
</feature>
<feature type="compositionally biased region" description="Low complexity" evidence="7">
    <location>
        <begin position="367"/>
        <end position="382"/>
    </location>
</feature>
<feature type="domain" description="Atg29 N-terminal" evidence="8">
    <location>
        <begin position="16"/>
        <end position="67"/>
    </location>
</feature>
<sequence length="718" mass="78972">MSSNNKNSNNNNNCLVFIRVPRPRADFVDPPPYEWDSTKDNALWNILTTRGGKADVDWNEMAAQFNVTAEFLLRQANYLNERHASHLKAEVRRATNALKSSPWPATGTTAAPAADLASRPRQPIGVPSHVHDISATPPFPGSGVASFNKHPPSLRNGVPASHSSTRPGSSEKPPSLDRAETRRQYSDMQDAKDQASAYAVNNYPDDHHDDNFNATGNSNNNRDRDNNGGCDHDDDDDDNGDNDDSSNASSSPGQSRIIRRLPLYDTLEDDSEPAFHVDHSSETSPLHSQTMTSTLRGEASDRRVSKTNTALSKHHHNKHRYQMSQASDSSNNSSFVAPMPGPNNQGSTATRSDTKKAKKDPHHSVKNSKVSSKSSDMGSSFSDLDGESFSNSVSTSAMADVLAGLDMSRLTLGGSSINRFVNRGYGHNPPGIIIANIGGNWWWPEGKRALSPAMAQAIPLASSVFNGREYDAELNAVPQLETWKRHLHYLMNTAVPSLIAHDTLIDVIAVGDAVDGFLEYLNDETTWALNKDRLNAGAFMGGAFFTDSINVGLSNFLAQRCRTWAVHQAPVNAPLLGLTGHRSPSITNSTGCPVYSSGEPYYNECSLIRAKDYVTQWLYEVSQMPDYKNPHLSELAIFGDNTATAENDDDWTIDHSSGPRHIEPSYPEPDLAEDDFQVIRNLVGDYRNWNREKLQETDQIIESSGQEKDKDGKQGLRK</sequence>
<dbReference type="PANTHER" id="PTHR40012:SF1">
    <property type="entry name" value="AUTOPHAGY-RELATED PROTEIN 29"/>
    <property type="match status" value="1"/>
</dbReference>
<evidence type="ECO:0000256" key="1">
    <source>
        <dbReference type="ARBA" id="ARBA00004329"/>
    </source>
</evidence>
<feature type="region of interest" description="Disordered" evidence="7">
    <location>
        <begin position="273"/>
        <end position="386"/>
    </location>
</feature>
<protein>
    <recommendedName>
        <fullName evidence="3">Autophagy-related protein 29</fullName>
    </recommendedName>
</protein>
<evidence type="ECO:0000256" key="3">
    <source>
        <dbReference type="ARBA" id="ARBA00013784"/>
    </source>
</evidence>
<dbReference type="OrthoDB" id="5245410at2759"/>
<dbReference type="InterPro" id="IPR040666">
    <property type="entry name" value="Atg29_N"/>
</dbReference>
<comment type="subcellular location">
    <subcellularLocation>
        <location evidence="1">Preautophagosomal structure</location>
    </subcellularLocation>
</comment>
<feature type="compositionally biased region" description="Acidic residues" evidence="7">
    <location>
        <begin position="232"/>
        <end position="244"/>
    </location>
</feature>
<feature type="compositionally biased region" description="Basic and acidic residues" evidence="7">
    <location>
        <begin position="174"/>
        <end position="193"/>
    </location>
</feature>
<accession>A0A0F8DIJ5</accession>
<comment type="similarity">
    <text evidence="2">Belongs to the ATG29 family.</text>
</comment>
<feature type="compositionally biased region" description="Polar residues" evidence="7">
    <location>
        <begin position="342"/>
        <end position="351"/>
    </location>
</feature>
<feature type="region of interest" description="Disordered" evidence="7">
    <location>
        <begin position="119"/>
        <end position="258"/>
    </location>
</feature>
<gene>
    <name evidence="10" type="primary">atg29</name>
    <name evidence="10" type="ORF">CFO_g1943</name>
</gene>
<dbReference type="PANTHER" id="PTHR40012">
    <property type="entry name" value="AUTOPHAGY-RELATED PROTEIN 29"/>
    <property type="match status" value="1"/>
</dbReference>
<dbReference type="Gene3D" id="1.10.10.2570">
    <property type="match status" value="1"/>
</dbReference>
<dbReference type="GO" id="GO:0000407">
    <property type="term" value="C:phagophore assembly site"/>
    <property type="evidence" value="ECO:0007669"/>
    <property type="project" value="UniProtKB-SubCell"/>
</dbReference>
<reference evidence="10 11" key="1">
    <citation type="submission" date="2015-04" db="EMBL/GenBank/DDBJ databases">
        <title>Genome sequence of Ceratocystis platani, a major pathogen of plane trees.</title>
        <authorList>
            <person name="Belbahri L."/>
        </authorList>
    </citation>
    <scope>NUCLEOTIDE SEQUENCE [LARGE SCALE GENOMIC DNA]</scope>
    <source>
        <strain evidence="10 11">CFO</strain>
    </source>
</reference>
<dbReference type="Pfam" id="PF22749">
    <property type="entry name" value="Arb2"/>
    <property type="match status" value="1"/>
</dbReference>
<dbReference type="GO" id="GO:0015031">
    <property type="term" value="P:protein transport"/>
    <property type="evidence" value="ECO:0007669"/>
    <property type="project" value="UniProtKB-KW"/>
</dbReference>
<feature type="region of interest" description="Disordered" evidence="7">
    <location>
        <begin position="697"/>
        <end position="718"/>
    </location>
</feature>
<feature type="compositionally biased region" description="Low complexity" evidence="7">
    <location>
        <begin position="324"/>
        <end position="334"/>
    </location>
</feature>
<proteinExistence type="inferred from homology"/>
<evidence type="ECO:0000256" key="2">
    <source>
        <dbReference type="ARBA" id="ARBA00010082"/>
    </source>
</evidence>
<keyword evidence="5" id="KW-0653">Protein transport</keyword>
<name>A0A0F8DIJ5_CERFI</name>
<evidence type="ECO:0000259" key="8">
    <source>
        <dbReference type="Pfam" id="PF18388"/>
    </source>
</evidence>
<organism evidence="10 11">
    <name type="scientific">Ceratocystis fimbriata f. sp. platani</name>
    <dbReference type="NCBI Taxonomy" id="88771"/>
    <lineage>
        <taxon>Eukaryota</taxon>
        <taxon>Fungi</taxon>
        <taxon>Dikarya</taxon>
        <taxon>Ascomycota</taxon>
        <taxon>Pezizomycotina</taxon>
        <taxon>Sordariomycetes</taxon>
        <taxon>Hypocreomycetidae</taxon>
        <taxon>Microascales</taxon>
        <taxon>Ceratocystidaceae</taxon>
        <taxon>Ceratocystis</taxon>
    </lineage>
</organism>
<evidence type="ECO:0000256" key="7">
    <source>
        <dbReference type="SAM" id="MobiDB-lite"/>
    </source>
</evidence>
<feature type="compositionally biased region" description="Basic residues" evidence="7">
    <location>
        <begin position="312"/>
        <end position="321"/>
    </location>
</feature>
<feature type="domain" description="Arb2" evidence="9">
    <location>
        <begin position="428"/>
        <end position="571"/>
    </location>
</feature>
<evidence type="ECO:0000256" key="4">
    <source>
        <dbReference type="ARBA" id="ARBA00022448"/>
    </source>
</evidence>
<dbReference type="InterPro" id="IPR039113">
    <property type="entry name" value="ATG29"/>
</dbReference>
<dbReference type="InterPro" id="IPR053858">
    <property type="entry name" value="Arb2_dom"/>
</dbReference>
<feature type="compositionally biased region" description="Polar residues" evidence="7">
    <location>
        <begin position="282"/>
        <end position="295"/>
    </location>
</feature>
<dbReference type="Pfam" id="PF18388">
    <property type="entry name" value="ATG29_N"/>
    <property type="match status" value="1"/>
</dbReference>
<dbReference type="InterPro" id="IPR039362">
    <property type="entry name" value="ATG29_sf"/>
</dbReference>